<proteinExistence type="predicted"/>
<feature type="compositionally biased region" description="Low complexity" evidence="1">
    <location>
        <begin position="451"/>
        <end position="468"/>
    </location>
</feature>
<feature type="region of interest" description="Disordered" evidence="1">
    <location>
        <begin position="585"/>
        <end position="621"/>
    </location>
</feature>
<feature type="compositionally biased region" description="Basic and acidic residues" evidence="1">
    <location>
        <begin position="55"/>
        <end position="67"/>
    </location>
</feature>
<protein>
    <submittedName>
        <fullName evidence="3">Uncharacterized protein</fullName>
    </submittedName>
</protein>
<feature type="region of interest" description="Disordered" evidence="1">
    <location>
        <begin position="346"/>
        <end position="491"/>
    </location>
</feature>
<accession>A0A6S8WRW7</accession>
<feature type="compositionally biased region" description="Low complexity" evidence="1">
    <location>
        <begin position="205"/>
        <end position="225"/>
    </location>
</feature>
<dbReference type="AlphaFoldDB" id="A0A6S8WRW7"/>
<feature type="region of interest" description="Disordered" evidence="1">
    <location>
        <begin position="256"/>
        <end position="301"/>
    </location>
</feature>
<gene>
    <name evidence="2" type="ORF">PCAL00307_LOCUS16709</name>
    <name evidence="3" type="ORF">PCAL00307_LOCUS16713</name>
</gene>
<name>A0A6S8WRW7_9STRA</name>
<feature type="compositionally biased region" description="Basic and acidic residues" evidence="1">
    <location>
        <begin position="87"/>
        <end position="142"/>
    </location>
</feature>
<feature type="region of interest" description="Disordered" evidence="1">
    <location>
        <begin position="1"/>
        <end position="244"/>
    </location>
</feature>
<feature type="compositionally biased region" description="Basic and acidic residues" evidence="1">
    <location>
        <begin position="378"/>
        <end position="389"/>
    </location>
</feature>
<reference evidence="3" key="1">
    <citation type="submission" date="2021-01" db="EMBL/GenBank/DDBJ databases">
        <authorList>
            <person name="Corre E."/>
            <person name="Pelletier E."/>
            <person name="Niang G."/>
            <person name="Scheremetjew M."/>
            <person name="Finn R."/>
            <person name="Kale V."/>
            <person name="Holt S."/>
            <person name="Cochrane G."/>
            <person name="Meng A."/>
            <person name="Brown T."/>
            <person name="Cohen L."/>
        </authorList>
    </citation>
    <scope>NUCLEOTIDE SEQUENCE</scope>
    <source>
        <strain evidence="3">CCMP1756</strain>
    </source>
</reference>
<feature type="region of interest" description="Disordered" evidence="1">
    <location>
        <begin position="504"/>
        <end position="554"/>
    </location>
</feature>
<evidence type="ECO:0000313" key="3">
    <source>
        <dbReference type="EMBL" id="CAE0701277.1"/>
    </source>
</evidence>
<feature type="compositionally biased region" description="Basic and acidic residues" evidence="1">
    <location>
        <begin position="1"/>
        <end position="20"/>
    </location>
</feature>
<feature type="compositionally biased region" description="Basic residues" evidence="1">
    <location>
        <begin position="356"/>
        <end position="365"/>
    </location>
</feature>
<evidence type="ECO:0000313" key="2">
    <source>
        <dbReference type="EMBL" id="CAE0701273.1"/>
    </source>
</evidence>
<dbReference type="EMBL" id="HBIW01019413">
    <property type="protein sequence ID" value="CAE0701273.1"/>
    <property type="molecule type" value="Transcribed_RNA"/>
</dbReference>
<feature type="compositionally biased region" description="Low complexity" evidence="1">
    <location>
        <begin position="504"/>
        <end position="528"/>
    </location>
</feature>
<organism evidence="3">
    <name type="scientific">Pelagomonas calceolata</name>
    <dbReference type="NCBI Taxonomy" id="35677"/>
    <lineage>
        <taxon>Eukaryota</taxon>
        <taxon>Sar</taxon>
        <taxon>Stramenopiles</taxon>
        <taxon>Ochrophyta</taxon>
        <taxon>Pelagophyceae</taxon>
        <taxon>Pelagomonadales</taxon>
        <taxon>Pelagomonadaceae</taxon>
        <taxon>Pelagomonas</taxon>
    </lineage>
</organism>
<sequence>MGGDRQVAEGADRQRDKEPLELVDQAQVRAVPRGGDGGAGRASRRGPGRGAGGEARVRRGARNDGPRRARRRRVDAVPSSPQARGGGRADRRAAGRSDRRRPERGPVRAVDRRPAGAARERPVPRRLRVAKDVGARGAEGRRAQAAAGQGRAAVLDRPRRHAAVPPRRRQPRRRGLRRLPGAQEAQLHEAGRGRGVLQATNDGPEGSSGARAAREASGVLRGSRGLRVRDEGRPSQARPTRVSVVGAPTRVSVVGAATGTVDGPPFRDEATGRAPTTLGGAAPSPRLSPPPYALDDPSMMSPTQLDAAAGIFAASMLEPEGPEPRTSYGSAASSLGDADALVDPYEGAADPLAGGRGRRARRRLPRQATGLSLGLADVRLDPSGARDDVSPTGSEAARSLVSMSSPFPHGGGASRVHSPPFPGVLEDLGDGLAWSPPPPPGNFFDAAGHPAATADRGAASSRRAARLSGIDTPVAGRAPAGGPDVATPGLSPLLGDDALAALQSALSDAPPQSSAALRRATPTRALPPEAFATPSALKRRGAPTAADTKPLPDAAFDGAVRADDVFAAPPPSGSSVASLDVLKAARSPQGKCPPAPTEPSFKKTRTRLAERPVNARPAADA</sequence>
<dbReference type="EMBL" id="HBIW01019418">
    <property type="protein sequence ID" value="CAE0701277.1"/>
    <property type="molecule type" value="Transcribed_RNA"/>
</dbReference>
<feature type="compositionally biased region" description="Low complexity" evidence="1">
    <location>
        <begin position="143"/>
        <end position="153"/>
    </location>
</feature>
<evidence type="ECO:0000256" key="1">
    <source>
        <dbReference type="SAM" id="MobiDB-lite"/>
    </source>
</evidence>
<feature type="compositionally biased region" description="Basic residues" evidence="1">
    <location>
        <begin position="158"/>
        <end position="177"/>
    </location>
</feature>